<evidence type="ECO:0000256" key="2">
    <source>
        <dbReference type="ARBA" id="ARBA00006604"/>
    </source>
</evidence>
<evidence type="ECO:0000256" key="1">
    <source>
        <dbReference type="ARBA" id="ARBA00004926"/>
    </source>
</evidence>
<protein>
    <recommendedName>
        <fullName evidence="7">Glucose-6-phosphate isomerase</fullName>
        <shortName evidence="7">GPI</shortName>
        <ecNumber evidence="7">5.3.1.9</ecNumber>
    </recommendedName>
    <alternativeName>
        <fullName evidence="7">Phosphoglucose isomerase</fullName>
        <shortName evidence="7">PGI</shortName>
    </alternativeName>
    <alternativeName>
        <fullName evidence="7">Phosphohexose isomerase</fullName>
        <shortName evidence="7">PHI</shortName>
    </alternativeName>
</protein>
<evidence type="ECO:0000256" key="8">
    <source>
        <dbReference type="RuleBase" id="RU000612"/>
    </source>
</evidence>
<dbReference type="Pfam" id="PF00342">
    <property type="entry name" value="PGI"/>
    <property type="match status" value="1"/>
</dbReference>
<dbReference type="CDD" id="cd05015">
    <property type="entry name" value="SIS_PGI_1"/>
    <property type="match status" value="1"/>
</dbReference>
<evidence type="ECO:0000256" key="7">
    <source>
        <dbReference type="HAMAP-Rule" id="MF_00473"/>
    </source>
</evidence>
<evidence type="ECO:0000313" key="10">
    <source>
        <dbReference type="Proteomes" id="UP001548189"/>
    </source>
</evidence>
<keyword evidence="10" id="KW-1185">Reference proteome</keyword>
<dbReference type="InterPro" id="IPR023096">
    <property type="entry name" value="G6P_Isomerase_C"/>
</dbReference>
<dbReference type="NCBIfam" id="NF001211">
    <property type="entry name" value="PRK00179.1"/>
    <property type="match status" value="1"/>
</dbReference>
<dbReference type="InterPro" id="IPR001672">
    <property type="entry name" value="G6P_Isomerase"/>
</dbReference>
<evidence type="ECO:0000256" key="5">
    <source>
        <dbReference type="ARBA" id="ARBA00023235"/>
    </source>
</evidence>
<dbReference type="SUPFAM" id="SSF53697">
    <property type="entry name" value="SIS domain"/>
    <property type="match status" value="1"/>
</dbReference>
<dbReference type="GO" id="GO:0004347">
    <property type="term" value="F:glucose-6-phosphate isomerase activity"/>
    <property type="evidence" value="ECO:0007669"/>
    <property type="project" value="UniProtKB-EC"/>
</dbReference>
<dbReference type="Gene3D" id="3.40.50.10490">
    <property type="entry name" value="Glucose-6-phosphate isomerase like protein, domain 1"/>
    <property type="match status" value="2"/>
</dbReference>
<evidence type="ECO:0000256" key="6">
    <source>
        <dbReference type="ARBA" id="ARBA00029321"/>
    </source>
</evidence>
<keyword evidence="4 7" id="KW-0324">Glycolysis</keyword>
<dbReference type="InterPro" id="IPR035482">
    <property type="entry name" value="SIS_PGI_2"/>
</dbReference>
<evidence type="ECO:0000313" key="9">
    <source>
        <dbReference type="EMBL" id="MET1253608.1"/>
    </source>
</evidence>
<dbReference type="PROSITE" id="PS00765">
    <property type="entry name" value="P_GLUCOSE_ISOMERASE_1"/>
    <property type="match status" value="1"/>
</dbReference>
<dbReference type="EC" id="5.3.1.9" evidence="7"/>
<comment type="caution">
    <text evidence="9">The sequence shown here is derived from an EMBL/GenBank/DDBJ whole genome shotgun (WGS) entry which is preliminary data.</text>
</comment>
<dbReference type="PROSITE" id="PS00174">
    <property type="entry name" value="P_GLUCOSE_ISOMERASE_2"/>
    <property type="match status" value="1"/>
</dbReference>
<comment type="pathway">
    <text evidence="7">Carbohydrate biosynthesis; gluconeogenesis.</text>
</comment>
<dbReference type="RefSeq" id="WP_353873150.1">
    <property type="nucleotide sequence ID" value="NZ_JBEVCJ010000001.1"/>
</dbReference>
<dbReference type="InterPro" id="IPR046348">
    <property type="entry name" value="SIS_dom_sf"/>
</dbReference>
<dbReference type="PRINTS" id="PR00662">
    <property type="entry name" value="G6PISOMERASE"/>
</dbReference>
<feature type="active site" evidence="7">
    <location>
        <position position="515"/>
    </location>
</feature>
<evidence type="ECO:0000256" key="4">
    <source>
        <dbReference type="ARBA" id="ARBA00023152"/>
    </source>
</evidence>
<dbReference type="Proteomes" id="UP001548189">
    <property type="component" value="Unassembled WGS sequence"/>
</dbReference>
<evidence type="ECO:0000256" key="3">
    <source>
        <dbReference type="ARBA" id="ARBA00022432"/>
    </source>
</evidence>
<dbReference type="HAMAP" id="MF_00473">
    <property type="entry name" value="G6P_isomerase"/>
    <property type="match status" value="1"/>
</dbReference>
<sequence length="549" mass="61559">MTMINNTPQWQSLQSHLDLDLVEKNIAELFHNKQRFEDLSFEFEQLLLDFSKQKLTKDTLKKLIQLAHAVELPSQIHNLLTGKLVNTTENRPALHSALRMQESETLILAGENINQNIQTELKIMQAMIERITQGHWRGFSGKPITDIVNLGVGGSDLGPLLVCEALDEFKVNYANPVSVHFASTMDGSQVSSLFEKLNPETTLFVLVSKSFTTIDTLSNAASAKAWLMNHCQDERIINKQHFIGISTNEKKMAEWGIHRDHQLKLWDWVGGRFSLWSTVGLTIALKIGMGNFRQLLDGANALDKHFGQAELSNNLPVLFGLVGIWNANFLGISAQAILPYDARLKYFPSYLTQLEMESNGKSVTHAAEKIEYDTCPVLWGEVGPNAQHAFYQLLHQGTRKVACDFIAPVKRFAIAESEHDKALQEQHALTLANCFAQSRALMLGSQIESSQCEPSKFESSHQFYPGNQPSTTILLKELNPFSLGQLIALYEHKVFVMAAIWGINPFDQWGVELGKVMAKETLTAIKSETEINQFDGSTNGLMNYVKQQA</sequence>
<gene>
    <name evidence="7 9" type="primary">pgi</name>
    <name evidence="9" type="ORF">ABVT43_00565</name>
</gene>
<comment type="pathway">
    <text evidence="1 7 8">Carbohydrate degradation; glycolysis; D-glyceraldehyde 3-phosphate and glycerone phosphate from D-glucose: step 2/4.</text>
</comment>
<feature type="active site" evidence="7">
    <location>
        <position position="388"/>
    </location>
</feature>
<feature type="active site" description="Proton donor" evidence="7">
    <location>
        <position position="357"/>
    </location>
</feature>
<accession>A0ABV2BNU2</accession>
<comment type="subcellular location">
    <subcellularLocation>
        <location evidence="7">Cytoplasm</location>
    </subcellularLocation>
</comment>
<dbReference type="CDD" id="cd05016">
    <property type="entry name" value="SIS_PGI_2"/>
    <property type="match status" value="1"/>
</dbReference>
<dbReference type="EMBL" id="JBEVCJ010000001">
    <property type="protein sequence ID" value="MET1253608.1"/>
    <property type="molecule type" value="Genomic_DNA"/>
</dbReference>
<dbReference type="InterPro" id="IPR035476">
    <property type="entry name" value="SIS_PGI_1"/>
</dbReference>
<dbReference type="PANTHER" id="PTHR11469:SF1">
    <property type="entry name" value="GLUCOSE-6-PHOSPHATE ISOMERASE"/>
    <property type="match status" value="1"/>
</dbReference>
<proteinExistence type="inferred from homology"/>
<comment type="function">
    <text evidence="7">Catalyzes the reversible isomerization of glucose-6-phosphate to fructose-6-phosphate.</text>
</comment>
<organism evidence="9 10">
    <name type="scientific">Aliikangiella maris</name>
    <dbReference type="NCBI Taxonomy" id="3162458"/>
    <lineage>
        <taxon>Bacteria</taxon>
        <taxon>Pseudomonadati</taxon>
        <taxon>Pseudomonadota</taxon>
        <taxon>Gammaproteobacteria</taxon>
        <taxon>Oceanospirillales</taxon>
        <taxon>Pleioneaceae</taxon>
        <taxon>Aliikangiella</taxon>
    </lineage>
</organism>
<dbReference type="PROSITE" id="PS51463">
    <property type="entry name" value="P_GLUCOSE_ISOMERASE_3"/>
    <property type="match status" value="1"/>
</dbReference>
<keyword evidence="3 7" id="KW-0312">Gluconeogenesis</keyword>
<comment type="catalytic activity">
    <reaction evidence="6 7 8">
        <text>alpha-D-glucose 6-phosphate = beta-D-fructose 6-phosphate</text>
        <dbReference type="Rhea" id="RHEA:11816"/>
        <dbReference type="ChEBI" id="CHEBI:57634"/>
        <dbReference type="ChEBI" id="CHEBI:58225"/>
        <dbReference type="EC" id="5.3.1.9"/>
    </reaction>
</comment>
<comment type="similarity">
    <text evidence="2 7 8">Belongs to the GPI family.</text>
</comment>
<reference evidence="9 10" key="1">
    <citation type="submission" date="2024-06" db="EMBL/GenBank/DDBJ databases">
        <authorList>
            <person name="Li F."/>
        </authorList>
    </citation>
    <scope>NUCLEOTIDE SEQUENCE [LARGE SCALE GENOMIC DNA]</scope>
    <source>
        <strain evidence="9 10">GXAS 311</strain>
    </source>
</reference>
<name>A0ABV2BNU2_9GAMM</name>
<dbReference type="InterPro" id="IPR018189">
    <property type="entry name" value="Phosphoglucose_isomerase_CS"/>
</dbReference>
<dbReference type="PANTHER" id="PTHR11469">
    <property type="entry name" value="GLUCOSE-6-PHOSPHATE ISOMERASE"/>
    <property type="match status" value="1"/>
</dbReference>
<dbReference type="Gene3D" id="1.10.1390.10">
    <property type="match status" value="1"/>
</dbReference>
<keyword evidence="5 7" id="KW-0413">Isomerase</keyword>
<keyword evidence="7" id="KW-0963">Cytoplasm</keyword>